<name>A0A834SYD1_9FABA</name>
<comment type="caution">
    <text evidence="1">The sequence shown here is derived from an EMBL/GenBank/DDBJ whole genome shotgun (WGS) entry which is preliminary data.</text>
</comment>
<dbReference type="EMBL" id="JAAIUW010000010">
    <property type="protein sequence ID" value="KAF7811497.1"/>
    <property type="molecule type" value="Genomic_DNA"/>
</dbReference>
<accession>A0A834SYD1</accession>
<gene>
    <name evidence="1" type="ORF">G2W53_032473</name>
</gene>
<reference evidence="1" key="1">
    <citation type="submission" date="2020-09" db="EMBL/GenBank/DDBJ databases">
        <title>Genome-Enabled Discovery of Anthraquinone Biosynthesis in Senna tora.</title>
        <authorList>
            <person name="Kang S.-H."/>
            <person name="Pandey R.P."/>
            <person name="Lee C.-M."/>
            <person name="Sim J.-S."/>
            <person name="Jeong J.-T."/>
            <person name="Choi B.-S."/>
            <person name="Jung M."/>
            <person name="Ginzburg D."/>
            <person name="Zhao K."/>
            <person name="Won S.Y."/>
            <person name="Oh T.-J."/>
            <person name="Yu Y."/>
            <person name="Kim N.-H."/>
            <person name="Lee O.R."/>
            <person name="Lee T.-H."/>
            <person name="Bashyal P."/>
            <person name="Kim T.-S."/>
            <person name="Lee W.-H."/>
            <person name="Kawkins C."/>
            <person name="Kim C.-K."/>
            <person name="Kim J.S."/>
            <person name="Ahn B.O."/>
            <person name="Rhee S.Y."/>
            <person name="Sohng J.K."/>
        </authorList>
    </citation>
    <scope>NUCLEOTIDE SEQUENCE</scope>
    <source>
        <tissue evidence="1">Leaf</tissue>
    </source>
</reference>
<evidence type="ECO:0000313" key="1">
    <source>
        <dbReference type="EMBL" id="KAF7811497.1"/>
    </source>
</evidence>
<organism evidence="1 2">
    <name type="scientific">Senna tora</name>
    <dbReference type="NCBI Taxonomy" id="362788"/>
    <lineage>
        <taxon>Eukaryota</taxon>
        <taxon>Viridiplantae</taxon>
        <taxon>Streptophyta</taxon>
        <taxon>Embryophyta</taxon>
        <taxon>Tracheophyta</taxon>
        <taxon>Spermatophyta</taxon>
        <taxon>Magnoliopsida</taxon>
        <taxon>eudicotyledons</taxon>
        <taxon>Gunneridae</taxon>
        <taxon>Pentapetalae</taxon>
        <taxon>rosids</taxon>
        <taxon>fabids</taxon>
        <taxon>Fabales</taxon>
        <taxon>Fabaceae</taxon>
        <taxon>Caesalpinioideae</taxon>
        <taxon>Cassia clade</taxon>
        <taxon>Senna</taxon>
    </lineage>
</organism>
<proteinExistence type="predicted"/>
<keyword evidence="2" id="KW-1185">Reference proteome</keyword>
<dbReference type="Proteomes" id="UP000634136">
    <property type="component" value="Unassembled WGS sequence"/>
</dbReference>
<evidence type="ECO:0000313" key="2">
    <source>
        <dbReference type="Proteomes" id="UP000634136"/>
    </source>
</evidence>
<sequence length="108" mass="12057">METREKSEETREKKHCIRTQDLGQLDHFTSHSLSKVENQSICENTEAIVIVAKTSITVVETSVAVAIFEISVPVIVATVQVTFGFSSLSSRVVSFYFLASIWLAVNYE</sequence>
<protein>
    <submittedName>
        <fullName evidence="1">Uncharacterized protein</fullName>
    </submittedName>
</protein>
<dbReference type="AlphaFoldDB" id="A0A834SYD1"/>